<dbReference type="AlphaFoldDB" id="A0AAV4MU21"/>
<accession>A0AAV4MU21</accession>
<proteinExistence type="predicted"/>
<comment type="caution">
    <text evidence="1">The sequence shown here is derived from an EMBL/GenBank/DDBJ whole genome shotgun (WGS) entry which is preliminary data.</text>
</comment>
<protein>
    <submittedName>
        <fullName evidence="1">Uncharacterized protein</fullName>
    </submittedName>
</protein>
<dbReference type="EMBL" id="BPLR01002582">
    <property type="protein sequence ID" value="GIX75379.1"/>
    <property type="molecule type" value="Genomic_DNA"/>
</dbReference>
<gene>
    <name evidence="1" type="ORF">CEXT_293631</name>
</gene>
<sequence length="96" mass="10838">MGLALNGKDIECWLGLLRLDRHLALFFEKGVSLEISRTIKHSIFAAVLRASVFLLQYFNLLGGSSYLKLFFCAHLSGLEKRGLAPRRNLSKFLKPT</sequence>
<name>A0AAV4MU21_CAEEX</name>
<keyword evidence="2" id="KW-1185">Reference proteome</keyword>
<evidence type="ECO:0000313" key="2">
    <source>
        <dbReference type="Proteomes" id="UP001054945"/>
    </source>
</evidence>
<organism evidence="1 2">
    <name type="scientific">Caerostris extrusa</name>
    <name type="common">Bark spider</name>
    <name type="synonym">Caerostris bankana</name>
    <dbReference type="NCBI Taxonomy" id="172846"/>
    <lineage>
        <taxon>Eukaryota</taxon>
        <taxon>Metazoa</taxon>
        <taxon>Ecdysozoa</taxon>
        <taxon>Arthropoda</taxon>
        <taxon>Chelicerata</taxon>
        <taxon>Arachnida</taxon>
        <taxon>Araneae</taxon>
        <taxon>Araneomorphae</taxon>
        <taxon>Entelegynae</taxon>
        <taxon>Araneoidea</taxon>
        <taxon>Araneidae</taxon>
        <taxon>Caerostris</taxon>
    </lineage>
</organism>
<reference evidence="1 2" key="1">
    <citation type="submission" date="2021-06" db="EMBL/GenBank/DDBJ databases">
        <title>Caerostris extrusa draft genome.</title>
        <authorList>
            <person name="Kono N."/>
            <person name="Arakawa K."/>
        </authorList>
    </citation>
    <scope>NUCLEOTIDE SEQUENCE [LARGE SCALE GENOMIC DNA]</scope>
</reference>
<dbReference type="Proteomes" id="UP001054945">
    <property type="component" value="Unassembled WGS sequence"/>
</dbReference>
<evidence type="ECO:0000313" key="1">
    <source>
        <dbReference type="EMBL" id="GIX75379.1"/>
    </source>
</evidence>